<dbReference type="SUPFAM" id="SSF46785">
    <property type="entry name" value="Winged helix' DNA-binding domain"/>
    <property type="match status" value="1"/>
</dbReference>
<sequence length="352" mass="38253">MTTDEPDDSELREELALFGLSDTEIDTYLALLSQGEAPTSAVADEAGVTQRAVYNIAERLEERGLVRVKDHASPTVIRACPPAEAIGTLSSRLESITPSLEKRFEEPTSQAPEIQMVKSRETGLKRLREGIARAETELLLAIPEGVYSEIADELRDARDRGVHVLLLLGGIESGALDVERVAPVADAVRCWKASLPFAYVADNDELAMIGDSDLLSGPNTEGAAVVVSEPHLTGAVAGLYLSAYWSASTEVHVAEPEPLPATFDWFRRAVFHAYLHYQAGAELWAEIRTTDGEEITGRVTEVRQALVEPSTNNHTLEVSIYLETIDGTMSFGGPGAFIEDHRANSVTLRTNP</sequence>
<dbReference type="SUPFAM" id="SSF159071">
    <property type="entry name" value="TrmB C-terminal domain-like"/>
    <property type="match status" value="1"/>
</dbReference>
<evidence type="ECO:0000259" key="3">
    <source>
        <dbReference type="Pfam" id="PF11495"/>
    </source>
</evidence>
<dbReference type="AlphaFoldDB" id="A0A830GLW3"/>
<gene>
    <name evidence="4" type="ORF">GCM10009030_19520</name>
</gene>
<evidence type="ECO:0000259" key="2">
    <source>
        <dbReference type="Pfam" id="PF01978"/>
    </source>
</evidence>
<name>A0A830GLW3_9EURY</name>
<dbReference type="PANTHER" id="PTHR34293">
    <property type="entry name" value="HTH-TYPE TRANSCRIPTIONAL REGULATOR TRMBL2"/>
    <property type="match status" value="1"/>
</dbReference>
<dbReference type="CDD" id="cd00090">
    <property type="entry name" value="HTH_ARSR"/>
    <property type="match status" value="1"/>
</dbReference>
<keyword evidence="5" id="KW-1185">Reference proteome</keyword>
<dbReference type="InterPro" id="IPR051797">
    <property type="entry name" value="TrmB-like"/>
</dbReference>
<dbReference type="Gene3D" id="3.30.870.10">
    <property type="entry name" value="Endonuclease Chain A"/>
    <property type="match status" value="1"/>
</dbReference>
<dbReference type="InterPro" id="IPR011991">
    <property type="entry name" value="ArsR-like_HTH"/>
</dbReference>
<comment type="caution">
    <text evidence="4">The sequence shown here is derived from an EMBL/GenBank/DDBJ whole genome shotgun (WGS) entry which is preliminary data.</text>
</comment>
<evidence type="ECO:0000256" key="1">
    <source>
        <dbReference type="ARBA" id="ARBA00007287"/>
    </source>
</evidence>
<dbReference type="Gene3D" id="1.10.10.10">
    <property type="entry name" value="Winged helix-like DNA-binding domain superfamily/Winged helix DNA-binding domain"/>
    <property type="match status" value="1"/>
</dbReference>
<feature type="domain" description="Transcription regulator TrmB C-terminal" evidence="3">
    <location>
        <begin position="114"/>
        <end position="350"/>
    </location>
</feature>
<dbReference type="Proteomes" id="UP000605784">
    <property type="component" value="Unassembled WGS sequence"/>
</dbReference>
<reference evidence="4" key="2">
    <citation type="submission" date="2020-09" db="EMBL/GenBank/DDBJ databases">
        <authorList>
            <person name="Sun Q."/>
            <person name="Ohkuma M."/>
        </authorList>
    </citation>
    <scope>NUCLEOTIDE SEQUENCE</scope>
    <source>
        <strain evidence="4">JCM 17820</strain>
    </source>
</reference>
<dbReference type="InterPro" id="IPR002831">
    <property type="entry name" value="Tscrpt_reg_TrmB_N"/>
</dbReference>
<protein>
    <recommendedName>
        <fullName evidence="6">TrmB family transcriptional regulator</fullName>
    </recommendedName>
</protein>
<comment type="similarity">
    <text evidence="1">Belongs to the transcriptional regulator TrmB family.</text>
</comment>
<dbReference type="PANTHER" id="PTHR34293:SF1">
    <property type="entry name" value="HTH-TYPE TRANSCRIPTIONAL REGULATOR TRMBL2"/>
    <property type="match status" value="1"/>
</dbReference>
<dbReference type="InterPro" id="IPR021586">
    <property type="entry name" value="Tscrpt_reg_TrmB_C"/>
</dbReference>
<dbReference type="RefSeq" id="WP_188996940.1">
    <property type="nucleotide sequence ID" value="NZ_BMOU01000003.1"/>
</dbReference>
<dbReference type="SUPFAM" id="SSF56024">
    <property type="entry name" value="Phospholipase D/nuclease"/>
    <property type="match status" value="1"/>
</dbReference>
<evidence type="ECO:0000313" key="4">
    <source>
        <dbReference type="EMBL" id="GGN93790.1"/>
    </source>
</evidence>
<reference evidence="4" key="1">
    <citation type="journal article" date="2014" name="Int. J. Syst. Evol. Microbiol.">
        <title>Complete genome sequence of Corynebacterium casei LMG S-19264T (=DSM 44701T), isolated from a smear-ripened cheese.</title>
        <authorList>
            <consortium name="US DOE Joint Genome Institute (JGI-PGF)"/>
            <person name="Walter F."/>
            <person name="Albersmeier A."/>
            <person name="Kalinowski J."/>
            <person name="Ruckert C."/>
        </authorList>
    </citation>
    <scope>NUCLEOTIDE SEQUENCE</scope>
    <source>
        <strain evidence="4">JCM 17820</strain>
    </source>
</reference>
<dbReference type="InterPro" id="IPR036388">
    <property type="entry name" value="WH-like_DNA-bd_sf"/>
</dbReference>
<accession>A0A830GLW3</accession>
<organism evidence="4 5">
    <name type="scientific">Haloarcula pellucida</name>
    <dbReference type="NCBI Taxonomy" id="1427151"/>
    <lineage>
        <taxon>Archaea</taxon>
        <taxon>Methanobacteriati</taxon>
        <taxon>Methanobacteriota</taxon>
        <taxon>Stenosarchaea group</taxon>
        <taxon>Halobacteria</taxon>
        <taxon>Halobacteriales</taxon>
        <taxon>Haloarculaceae</taxon>
        <taxon>Haloarcula</taxon>
    </lineage>
</organism>
<feature type="domain" description="Transcription regulator TrmB N-terminal" evidence="2">
    <location>
        <begin position="16"/>
        <end position="82"/>
    </location>
</feature>
<dbReference type="EMBL" id="BMOU01000003">
    <property type="protein sequence ID" value="GGN93790.1"/>
    <property type="molecule type" value="Genomic_DNA"/>
</dbReference>
<dbReference type="Pfam" id="PF01978">
    <property type="entry name" value="TrmB"/>
    <property type="match status" value="1"/>
</dbReference>
<proteinExistence type="inferred from homology"/>
<evidence type="ECO:0008006" key="6">
    <source>
        <dbReference type="Google" id="ProtNLM"/>
    </source>
</evidence>
<dbReference type="Pfam" id="PF11495">
    <property type="entry name" value="Regulator_TrmB"/>
    <property type="match status" value="1"/>
</dbReference>
<evidence type="ECO:0000313" key="5">
    <source>
        <dbReference type="Proteomes" id="UP000605784"/>
    </source>
</evidence>
<dbReference type="InterPro" id="IPR036390">
    <property type="entry name" value="WH_DNA-bd_sf"/>
</dbReference>